<dbReference type="InterPro" id="IPR048590">
    <property type="entry name" value="CusS-like_sensor"/>
</dbReference>
<sequence length="125" mass="13407">MKPGSLTLRLSLLFVVAVAAVLIIVGVAFNELSRHHFRALDAQALGEKLEAITQIAKESGANPELLKARWHTLLGAHPDLSAVFLKTDGTPFLQNLPNQRCRRSRRPPSAMASGSGKKKAACSGP</sequence>
<keyword evidence="4" id="KW-0418">Kinase</keyword>
<geneLocation type="plasmid" evidence="4">
    <name>pPT14-32</name>
</geneLocation>
<dbReference type="EMBL" id="JQ418536">
    <property type="protein sequence ID" value="AFK89849.1"/>
    <property type="molecule type" value="Genomic_DNA"/>
</dbReference>
<dbReference type="GO" id="GO:0016301">
    <property type="term" value="F:kinase activity"/>
    <property type="evidence" value="ECO:0007669"/>
    <property type="project" value="UniProtKB-KW"/>
</dbReference>
<name>I3W2M2_PSESX</name>
<evidence type="ECO:0000256" key="2">
    <source>
        <dbReference type="SAM" id="Phobius"/>
    </source>
</evidence>
<proteinExistence type="predicted"/>
<accession>I3W2M2</accession>
<dbReference type="AlphaFoldDB" id="I3W2M2"/>
<organism evidence="4">
    <name type="scientific">Pseudomonas syringae</name>
    <dbReference type="NCBI Taxonomy" id="317"/>
    <lineage>
        <taxon>Bacteria</taxon>
        <taxon>Pseudomonadati</taxon>
        <taxon>Pseudomonadota</taxon>
        <taxon>Gammaproteobacteria</taxon>
        <taxon>Pseudomonadales</taxon>
        <taxon>Pseudomonadaceae</taxon>
        <taxon>Pseudomonas</taxon>
    </lineage>
</organism>
<evidence type="ECO:0000256" key="1">
    <source>
        <dbReference type="SAM" id="MobiDB-lite"/>
    </source>
</evidence>
<keyword evidence="2" id="KW-0472">Membrane</keyword>
<feature type="domain" description="CusS-like sensor" evidence="3">
    <location>
        <begin position="2"/>
        <end position="92"/>
    </location>
</feature>
<reference evidence="4" key="1">
    <citation type="submission" date="2012-01" db="EMBL/GenBank/DDBJ databases">
        <authorList>
            <person name="Summers A.O."/>
            <person name="Wireman J."/>
        </authorList>
    </citation>
    <scope>NUCLEOTIDE SEQUENCE</scope>
    <source>
        <strain evidence="4">PT14</strain>
        <plasmid evidence="4">pPT14-32</plasmid>
    </source>
</reference>
<evidence type="ECO:0000259" key="3">
    <source>
        <dbReference type="Pfam" id="PF21085"/>
    </source>
</evidence>
<protein>
    <submittedName>
        <fullName evidence="4">Heavy metal sensor histidine kinase</fullName>
    </submittedName>
</protein>
<keyword evidence="4" id="KW-0614">Plasmid</keyword>
<feature type="transmembrane region" description="Helical" evidence="2">
    <location>
        <begin position="6"/>
        <end position="29"/>
    </location>
</feature>
<keyword evidence="2" id="KW-0812">Transmembrane</keyword>
<keyword evidence="2" id="KW-1133">Transmembrane helix</keyword>
<feature type="compositionally biased region" description="Basic residues" evidence="1">
    <location>
        <begin position="116"/>
        <end position="125"/>
    </location>
</feature>
<keyword evidence="4" id="KW-0808">Transferase</keyword>
<dbReference type="Pfam" id="PF21085">
    <property type="entry name" value="CusS"/>
    <property type="match status" value="1"/>
</dbReference>
<feature type="region of interest" description="Disordered" evidence="1">
    <location>
        <begin position="95"/>
        <end position="125"/>
    </location>
</feature>
<evidence type="ECO:0000313" key="4">
    <source>
        <dbReference type="EMBL" id="AFK89849.1"/>
    </source>
</evidence>